<accession>A0ABN6N1C2</accession>
<reference evidence="2" key="1">
    <citation type="journal article" date="2022" name="Int. J. Syst. Evol. Microbiol.">
        <title>Anaeromyxobacter oryzae sp. nov., Anaeromyxobacter diazotrophicus sp. nov. and Anaeromyxobacter paludicola sp. nov., isolated from paddy soils.</title>
        <authorList>
            <person name="Itoh H."/>
            <person name="Xu Z."/>
            <person name="Mise K."/>
            <person name="Masuda Y."/>
            <person name="Ushijima N."/>
            <person name="Hayakawa C."/>
            <person name="Shiratori Y."/>
            <person name="Senoo K."/>
        </authorList>
    </citation>
    <scope>NUCLEOTIDE SEQUENCE [LARGE SCALE GENOMIC DNA]</scope>
    <source>
        <strain evidence="2">Red630</strain>
    </source>
</reference>
<proteinExistence type="predicted"/>
<evidence type="ECO:0000313" key="2">
    <source>
        <dbReference type="Proteomes" id="UP001162734"/>
    </source>
</evidence>
<sequence length="181" mass="20744">MAAKLDFFMLPEDERALFRLLARHDLTLYPELVPPGYQPPKVDEKVIEAFEGDACYLAAERFGDVIAHPLKRGPDKGMLEIEEVPSPVFHYERCVRNEAGELVGGRLWAELDMTRDPKENRSKPLGLRRIHDEVHAWLRKTCRRSDPKGFWVGPKAAAAWKSEGLVLREPGHRGETYGVWR</sequence>
<dbReference type="Proteomes" id="UP001162734">
    <property type="component" value="Chromosome"/>
</dbReference>
<keyword evidence="2" id="KW-1185">Reference proteome</keyword>
<name>A0ABN6N1C2_9BACT</name>
<gene>
    <name evidence="1" type="ORF">AMPC_00960</name>
</gene>
<dbReference type="EMBL" id="AP025592">
    <property type="protein sequence ID" value="BDG06983.1"/>
    <property type="molecule type" value="Genomic_DNA"/>
</dbReference>
<organism evidence="1 2">
    <name type="scientific">Anaeromyxobacter paludicola</name>
    <dbReference type="NCBI Taxonomy" id="2918171"/>
    <lineage>
        <taxon>Bacteria</taxon>
        <taxon>Pseudomonadati</taxon>
        <taxon>Myxococcota</taxon>
        <taxon>Myxococcia</taxon>
        <taxon>Myxococcales</taxon>
        <taxon>Cystobacterineae</taxon>
        <taxon>Anaeromyxobacteraceae</taxon>
        <taxon>Anaeromyxobacter</taxon>
    </lineage>
</organism>
<protein>
    <submittedName>
        <fullName evidence="1">Uncharacterized protein</fullName>
    </submittedName>
</protein>
<dbReference type="RefSeq" id="WP_248343561.1">
    <property type="nucleotide sequence ID" value="NZ_AP025592.1"/>
</dbReference>
<evidence type="ECO:0000313" key="1">
    <source>
        <dbReference type="EMBL" id="BDG06983.1"/>
    </source>
</evidence>